<sequence length="116" mass="12632">MSHVKRLVCGDLNGIWVAEETLGEVVAANADLVGVWIPLLKPALVTELLVIDGANGDHGLVVRTTAGLEWDNAWPIRTRYGGRIATGTVAPRFRWCRTVARSRGSGRSWRLDGDPT</sequence>
<accession>A0ABR1TKK7</accession>
<reference evidence="1 2" key="1">
    <citation type="submission" date="2023-01" db="EMBL/GenBank/DDBJ databases">
        <title>Analysis of 21 Apiospora genomes using comparative genomics revels a genus with tremendous synthesis potential of carbohydrate active enzymes and secondary metabolites.</title>
        <authorList>
            <person name="Sorensen T."/>
        </authorList>
    </citation>
    <scope>NUCLEOTIDE SEQUENCE [LARGE SCALE GENOMIC DNA]</scope>
    <source>
        <strain evidence="1 2">CBS 83171</strain>
    </source>
</reference>
<evidence type="ECO:0000313" key="2">
    <source>
        <dbReference type="Proteomes" id="UP001446871"/>
    </source>
</evidence>
<dbReference type="Proteomes" id="UP001446871">
    <property type="component" value="Unassembled WGS sequence"/>
</dbReference>
<gene>
    <name evidence="1" type="ORF">PG996_015255</name>
</gene>
<proteinExistence type="predicted"/>
<evidence type="ECO:0000313" key="1">
    <source>
        <dbReference type="EMBL" id="KAK8047191.1"/>
    </source>
</evidence>
<keyword evidence="2" id="KW-1185">Reference proteome</keyword>
<dbReference type="EMBL" id="JAQQWM010000009">
    <property type="protein sequence ID" value="KAK8047191.1"/>
    <property type="molecule type" value="Genomic_DNA"/>
</dbReference>
<protein>
    <submittedName>
        <fullName evidence="1">Uncharacterized protein</fullName>
    </submittedName>
</protein>
<comment type="caution">
    <text evidence="1">The sequence shown here is derived from an EMBL/GenBank/DDBJ whole genome shotgun (WGS) entry which is preliminary data.</text>
</comment>
<name>A0ABR1TKK7_9PEZI</name>
<organism evidence="1 2">
    <name type="scientific">Apiospora saccharicola</name>
    <dbReference type="NCBI Taxonomy" id="335842"/>
    <lineage>
        <taxon>Eukaryota</taxon>
        <taxon>Fungi</taxon>
        <taxon>Dikarya</taxon>
        <taxon>Ascomycota</taxon>
        <taxon>Pezizomycotina</taxon>
        <taxon>Sordariomycetes</taxon>
        <taxon>Xylariomycetidae</taxon>
        <taxon>Amphisphaeriales</taxon>
        <taxon>Apiosporaceae</taxon>
        <taxon>Apiospora</taxon>
    </lineage>
</organism>